<evidence type="ECO:0000313" key="1">
    <source>
        <dbReference type="EMBL" id="KAI9195690.1"/>
    </source>
</evidence>
<name>A0AAD5JDS5_ACENE</name>
<dbReference type="Proteomes" id="UP001064489">
    <property type="component" value="Chromosome 1"/>
</dbReference>
<sequence length="102" mass="11068">MTSPPMLGLVEVTGSLEATLVSSPHTTPICGKGIVSSRSGGHSIGNVLPFVPAIGENKERQTPELSDLLQFSGRQIIAVKRVLHLSFRALEIYLVHGYRRMD</sequence>
<comment type="caution">
    <text evidence="1">The sequence shown here is derived from an EMBL/GenBank/DDBJ whole genome shotgun (WGS) entry which is preliminary data.</text>
</comment>
<reference evidence="1" key="1">
    <citation type="journal article" date="2022" name="Plant J.">
        <title>Strategies of tolerance reflected in two North American maple genomes.</title>
        <authorList>
            <person name="McEvoy S.L."/>
            <person name="Sezen U.U."/>
            <person name="Trouern-Trend A."/>
            <person name="McMahon S.M."/>
            <person name="Schaberg P.G."/>
            <person name="Yang J."/>
            <person name="Wegrzyn J.L."/>
            <person name="Swenson N.G."/>
        </authorList>
    </citation>
    <scope>NUCLEOTIDE SEQUENCE</scope>
    <source>
        <strain evidence="1">91603</strain>
    </source>
</reference>
<keyword evidence="2" id="KW-1185">Reference proteome</keyword>
<proteinExistence type="predicted"/>
<accession>A0AAD5JDS5</accession>
<reference evidence="1" key="2">
    <citation type="submission" date="2023-02" db="EMBL/GenBank/DDBJ databases">
        <authorList>
            <person name="Swenson N.G."/>
            <person name="Wegrzyn J.L."/>
            <person name="Mcevoy S.L."/>
        </authorList>
    </citation>
    <scope>NUCLEOTIDE SEQUENCE</scope>
    <source>
        <strain evidence="1">91603</strain>
        <tissue evidence="1">Leaf</tissue>
    </source>
</reference>
<gene>
    <name evidence="1" type="ORF">LWI28_017213</name>
</gene>
<dbReference type="AlphaFoldDB" id="A0AAD5JDS5"/>
<dbReference type="EMBL" id="JAJSOW010000003">
    <property type="protein sequence ID" value="KAI9195690.1"/>
    <property type="molecule type" value="Genomic_DNA"/>
</dbReference>
<evidence type="ECO:0000313" key="2">
    <source>
        <dbReference type="Proteomes" id="UP001064489"/>
    </source>
</evidence>
<protein>
    <submittedName>
        <fullName evidence="1">Uncharacterized protein</fullName>
    </submittedName>
</protein>
<organism evidence="1 2">
    <name type="scientific">Acer negundo</name>
    <name type="common">Box elder</name>
    <dbReference type="NCBI Taxonomy" id="4023"/>
    <lineage>
        <taxon>Eukaryota</taxon>
        <taxon>Viridiplantae</taxon>
        <taxon>Streptophyta</taxon>
        <taxon>Embryophyta</taxon>
        <taxon>Tracheophyta</taxon>
        <taxon>Spermatophyta</taxon>
        <taxon>Magnoliopsida</taxon>
        <taxon>eudicotyledons</taxon>
        <taxon>Gunneridae</taxon>
        <taxon>Pentapetalae</taxon>
        <taxon>rosids</taxon>
        <taxon>malvids</taxon>
        <taxon>Sapindales</taxon>
        <taxon>Sapindaceae</taxon>
        <taxon>Hippocastanoideae</taxon>
        <taxon>Acereae</taxon>
        <taxon>Acer</taxon>
    </lineage>
</organism>